<dbReference type="GO" id="GO:0008270">
    <property type="term" value="F:zinc ion binding"/>
    <property type="evidence" value="ECO:0007669"/>
    <property type="project" value="UniProtKB-KW"/>
</dbReference>
<dbReference type="Proteomes" id="UP000735302">
    <property type="component" value="Unassembled WGS sequence"/>
</dbReference>
<keyword evidence="1" id="KW-0479">Metal-binding</keyword>
<name>A0AAV4ALI3_9GAST</name>
<evidence type="ECO:0000256" key="1">
    <source>
        <dbReference type="PROSITE-ProRule" id="PRU00047"/>
    </source>
</evidence>
<evidence type="ECO:0000313" key="3">
    <source>
        <dbReference type="EMBL" id="GFO07862.1"/>
    </source>
</evidence>
<dbReference type="InterPro" id="IPR001878">
    <property type="entry name" value="Znf_CCHC"/>
</dbReference>
<keyword evidence="1" id="KW-0862">Zinc</keyword>
<dbReference type="GO" id="GO:0003676">
    <property type="term" value="F:nucleic acid binding"/>
    <property type="evidence" value="ECO:0007669"/>
    <property type="project" value="InterPro"/>
</dbReference>
<dbReference type="EMBL" id="BLXT01003924">
    <property type="protein sequence ID" value="GFO07862.1"/>
    <property type="molecule type" value="Genomic_DNA"/>
</dbReference>
<evidence type="ECO:0000259" key="2">
    <source>
        <dbReference type="PROSITE" id="PS50158"/>
    </source>
</evidence>
<comment type="caution">
    <text evidence="3">The sequence shown here is derived from an EMBL/GenBank/DDBJ whole genome shotgun (WGS) entry which is preliminary data.</text>
</comment>
<organism evidence="3 4">
    <name type="scientific">Plakobranchus ocellatus</name>
    <dbReference type="NCBI Taxonomy" id="259542"/>
    <lineage>
        <taxon>Eukaryota</taxon>
        <taxon>Metazoa</taxon>
        <taxon>Spiralia</taxon>
        <taxon>Lophotrochozoa</taxon>
        <taxon>Mollusca</taxon>
        <taxon>Gastropoda</taxon>
        <taxon>Heterobranchia</taxon>
        <taxon>Euthyneura</taxon>
        <taxon>Panpulmonata</taxon>
        <taxon>Sacoglossa</taxon>
        <taxon>Placobranchoidea</taxon>
        <taxon>Plakobranchidae</taxon>
        <taxon>Plakobranchus</taxon>
    </lineage>
</organism>
<dbReference type="PROSITE" id="PS50158">
    <property type="entry name" value="ZF_CCHC"/>
    <property type="match status" value="1"/>
</dbReference>
<feature type="domain" description="CCHC-type" evidence="2">
    <location>
        <begin position="9"/>
        <end position="22"/>
    </location>
</feature>
<evidence type="ECO:0000313" key="4">
    <source>
        <dbReference type="Proteomes" id="UP000735302"/>
    </source>
</evidence>
<proteinExistence type="predicted"/>
<dbReference type="AlphaFoldDB" id="A0AAV4ALI3"/>
<keyword evidence="1" id="KW-0863">Zinc-finger</keyword>
<accession>A0AAV4ALI3</accession>
<sequence length="113" mass="12134">MSTDNQRSCLKCKSLGHIVRDCTYSNLSAKKAGVGGIVTAPRGGARKDSTVSSGPALEVTVNHQSEIKDGMLRLASGKAVAVMKDCAVLEDLKRTKYLCVPILRRREAVEKST</sequence>
<protein>
    <recommendedName>
        <fullName evidence="2">CCHC-type domain-containing protein</fullName>
    </recommendedName>
</protein>
<keyword evidence="4" id="KW-1185">Reference proteome</keyword>
<reference evidence="3 4" key="1">
    <citation type="journal article" date="2021" name="Elife">
        <title>Chloroplast acquisition without the gene transfer in kleptoplastic sea slugs, Plakobranchus ocellatus.</title>
        <authorList>
            <person name="Maeda T."/>
            <person name="Takahashi S."/>
            <person name="Yoshida T."/>
            <person name="Shimamura S."/>
            <person name="Takaki Y."/>
            <person name="Nagai Y."/>
            <person name="Toyoda A."/>
            <person name="Suzuki Y."/>
            <person name="Arimoto A."/>
            <person name="Ishii H."/>
            <person name="Satoh N."/>
            <person name="Nishiyama T."/>
            <person name="Hasebe M."/>
            <person name="Maruyama T."/>
            <person name="Minagawa J."/>
            <person name="Obokata J."/>
            <person name="Shigenobu S."/>
        </authorList>
    </citation>
    <scope>NUCLEOTIDE SEQUENCE [LARGE SCALE GENOMIC DNA]</scope>
</reference>
<gene>
    <name evidence="3" type="ORF">PoB_003436700</name>
</gene>